<dbReference type="Pfam" id="PF00682">
    <property type="entry name" value="HMGL-like"/>
    <property type="match status" value="1"/>
</dbReference>
<organism evidence="3 4">
    <name type="scientific">Candidatus Clostridium helianthi</name>
    <dbReference type="NCBI Taxonomy" id="3381660"/>
    <lineage>
        <taxon>Bacteria</taxon>
        <taxon>Bacillati</taxon>
        <taxon>Bacillota</taxon>
        <taxon>Clostridia</taxon>
        <taxon>Eubacteriales</taxon>
        <taxon>Clostridiaceae</taxon>
        <taxon>Clostridium</taxon>
    </lineage>
</organism>
<evidence type="ECO:0000313" key="4">
    <source>
        <dbReference type="Proteomes" id="UP001623600"/>
    </source>
</evidence>
<dbReference type="PANTHER" id="PTHR10277">
    <property type="entry name" value="HOMOCITRATE SYNTHASE-RELATED"/>
    <property type="match status" value="1"/>
</dbReference>
<dbReference type="EMBL" id="JBJIAB010000002">
    <property type="protein sequence ID" value="MFL0163853.1"/>
    <property type="molecule type" value="Genomic_DNA"/>
</dbReference>
<dbReference type="RefSeq" id="WP_406760346.1">
    <property type="nucleotide sequence ID" value="NZ_JBJIAB010000002.1"/>
</dbReference>
<dbReference type="InterPro" id="IPR000891">
    <property type="entry name" value="PYR_CT"/>
</dbReference>
<comment type="caution">
    <text evidence="3">The sequence shown here is derived from an EMBL/GenBank/DDBJ whole genome shotgun (WGS) entry which is preliminary data.</text>
</comment>
<dbReference type="CDD" id="cd07944">
    <property type="entry name" value="DRE_TIM_HOA_like"/>
    <property type="match status" value="1"/>
</dbReference>
<dbReference type="SUPFAM" id="SSF51569">
    <property type="entry name" value="Aldolase"/>
    <property type="match status" value="1"/>
</dbReference>
<dbReference type="InterPro" id="IPR050073">
    <property type="entry name" value="2-IPM_HCS-like"/>
</dbReference>
<sequence length="531" mass="61685">MRNIKILDCTLRDGGYINNWNFDSFNMNRIIKSLNESNVDIIECGYLNKFIRDKEKTIVNNIQALEERIKEFDINKDYVIMINYGEYDLNNLAQVTAESKITGLRITFKKNQLKVMFDDVNILISKGYKVFIQPMVTLSYTDAEILQLITVCNRFDIYGVYIVDSFGAMNSNDIRRLAYLFNHNLREGIRVGFHAHNNLQLAYTNALEFISMFQNRDVIIDSSIFGMGRGAGNLPTELITEHLNKNYDKEYNIEPILDIIDKYINRIYSDKYWGYSISYYISGVCNCHPNYASFLVNKNTLTIKNVQSILKDIPEDKKVEFDKEYIEKLYIDFNSSNISNYTDLVDFKKDITLKDIYIIASGKRVLEGIKKINKDKNATLISLNYIPSFVSVDYCFFSNQKRYNEYKEKNKTIDLSKSNHKFIFTSNIKHDESDAIVVSYNELLGKVEGAKDNSIIMILNLLIKLNINNVFICGLDGYGGNANYIDENMNFSFKNSEMKLKNTEILKQINKLRKVMEMYFITESIFDSKGK</sequence>
<accession>A0ABW8RYY3</accession>
<evidence type="ECO:0000256" key="1">
    <source>
        <dbReference type="ARBA" id="ARBA00023211"/>
    </source>
</evidence>
<protein>
    <submittedName>
        <fullName evidence="3">Aldolase catalytic domain-containing protein</fullName>
    </submittedName>
</protein>
<evidence type="ECO:0000259" key="2">
    <source>
        <dbReference type="Pfam" id="PF00682"/>
    </source>
</evidence>
<feature type="domain" description="Pyruvate carboxyltransferase" evidence="2">
    <location>
        <begin position="4"/>
        <end position="254"/>
    </location>
</feature>
<reference evidence="3 4" key="1">
    <citation type="submission" date="2024-11" db="EMBL/GenBank/DDBJ databases">
        <authorList>
            <person name="Heng Y.C."/>
            <person name="Lim A.C.H."/>
            <person name="Lee J.K.Y."/>
            <person name="Kittelmann S."/>
        </authorList>
    </citation>
    <scope>NUCLEOTIDE SEQUENCE [LARGE SCALE GENOMIC DNA]</scope>
    <source>
        <strain evidence="3 4">WILCCON 0112</strain>
    </source>
</reference>
<keyword evidence="1" id="KW-0464">Manganese</keyword>
<keyword evidence="4" id="KW-1185">Reference proteome</keyword>
<dbReference type="Gene3D" id="3.20.20.70">
    <property type="entry name" value="Aldolase class I"/>
    <property type="match status" value="1"/>
</dbReference>
<dbReference type="Proteomes" id="UP001623600">
    <property type="component" value="Unassembled WGS sequence"/>
</dbReference>
<proteinExistence type="predicted"/>
<evidence type="ECO:0000313" key="3">
    <source>
        <dbReference type="EMBL" id="MFL0163853.1"/>
    </source>
</evidence>
<name>A0ABW8RYY3_9CLOT</name>
<dbReference type="PANTHER" id="PTHR10277:SF9">
    <property type="entry name" value="2-ISOPROPYLMALATE SYNTHASE 1, CHLOROPLASTIC-RELATED"/>
    <property type="match status" value="1"/>
</dbReference>
<gene>
    <name evidence="3" type="ORF">ACJDTP_02080</name>
</gene>
<dbReference type="InterPro" id="IPR013785">
    <property type="entry name" value="Aldolase_TIM"/>
</dbReference>